<dbReference type="EMBL" id="CADCVX010000130">
    <property type="protein sequence ID" value="CAA9491535.1"/>
    <property type="molecule type" value="Genomic_DNA"/>
</dbReference>
<reference evidence="2" key="1">
    <citation type="submission" date="2020-02" db="EMBL/GenBank/DDBJ databases">
        <authorList>
            <person name="Meier V. D."/>
        </authorList>
    </citation>
    <scope>NUCLEOTIDE SEQUENCE</scope>
    <source>
        <strain evidence="2">AVDCRST_MAG91</strain>
    </source>
</reference>
<gene>
    <name evidence="2" type="ORF">AVDCRST_MAG91-566</name>
</gene>
<accession>A0A6J4S764</accession>
<name>A0A6J4S764_9SPHN</name>
<evidence type="ECO:0000313" key="2">
    <source>
        <dbReference type="EMBL" id="CAA9491535.1"/>
    </source>
</evidence>
<dbReference type="AlphaFoldDB" id="A0A6J4S764"/>
<proteinExistence type="predicted"/>
<protein>
    <submittedName>
        <fullName evidence="2">Uncharacterized protein</fullName>
    </submittedName>
</protein>
<feature type="region of interest" description="Disordered" evidence="1">
    <location>
        <begin position="1"/>
        <end position="21"/>
    </location>
</feature>
<feature type="compositionally biased region" description="Low complexity" evidence="1">
    <location>
        <begin position="11"/>
        <end position="21"/>
    </location>
</feature>
<organism evidence="2">
    <name type="scientific">uncultured Sphingomonadaceae bacterium</name>
    <dbReference type="NCBI Taxonomy" id="169976"/>
    <lineage>
        <taxon>Bacteria</taxon>
        <taxon>Pseudomonadati</taxon>
        <taxon>Pseudomonadota</taxon>
        <taxon>Alphaproteobacteria</taxon>
        <taxon>Sphingomonadales</taxon>
        <taxon>Sphingomonadaceae</taxon>
        <taxon>environmental samples</taxon>
    </lineage>
</organism>
<feature type="non-terminal residue" evidence="2">
    <location>
        <position position="21"/>
    </location>
</feature>
<evidence type="ECO:0000256" key="1">
    <source>
        <dbReference type="SAM" id="MobiDB-lite"/>
    </source>
</evidence>
<sequence>RRYLARDDDSSSPQSRDQGEL</sequence>
<feature type="non-terminal residue" evidence="2">
    <location>
        <position position="1"/>
    </location>
</feature>